<dbReference type="PROSITE" id="PS50111">
    <property type="entry name" value="CHEMOTAXIS_TRANSDUC_2"/>
    <property type="match status" value="1"/>
</dbReference>
<dbReference type="CDD" id="cd11386">
    <property type="entry name" value="MCP_signal"/>
    <property type="match status" value="1"/>
</dbReference>
<name>A0ABW8R9G0_9PSED</name>
<organism evidence="13 14">
    <name type="scientific">Pseudomonas pergaminensis</name>
    <dbReference type="NCBI Taxonomy" id="2853159"/>
    <lineage>
        <taxon>Bacteria</taxon>
        <taxon>Pseudomonadati</taxon>
        <taxon>Pseudomonadota</taxon>
        <taxon>Gammaproteobacteria</taxon>
        <taxon>Pseudomonadales</taxon>
        <taxon>Pseudomonadaceae</taxon>
        <taxon>Pseudomonas</taxon>
    </lineage>
</organism>
<evidence type="ECO:0000256" key="10">
    <source>
        <dbReference type="PROSITE-ProRule" id="PRU00284"/>
    </source>
</evidence>
<evidence type="ECO:0000256" key="6">
    <source>
        <dbReference type="ARBA" id="ARBA00022989"/>
    </source>
</evidence>
<keyword evidence="6 11" id="KW-1133">Transmembrane helix</keyword>
<evidence type="ECO:0000256" key="8">
    <source>
        <dbReference type="ARBA" id="ARBA00023224"/>
    </source>
</evidence>
<reference evidence="13 14" key="1">
    <citation type="submission" date="2024-11" db="EMBL/GenBank/DDBJ databases">
        <authorList>
            <person name="Lucas J.A."/>
        </authorList>
    </citation>
    <scope>NUCLEOTIDE SEQUENCE [LARGE SCALE GENOMIC DNA]</scope>
    <source>
        <strain evidence="13 14">Z 7.15</strain>
    </source>
</reference>
<keyword evidence="2" id="KW-1003">Cell membrane</keyword>
<dbReference type="RefSeq" id="WP_406599675.1">
    <property type="nucleotide sequence ID" value="NZ_JBJHQF010000069.1"/>
</dbReference>
<evidence type="ECO:0000256" key="3">
    <source>
        <dbReference type="ARBA" id="ARBA00022481"/>
    </source>
</evidence>
<dbReference type="PANTHER" id="PTHR32089:SF120">
    <property type="entry name" value="METHYL-ACCEPTING CHEMOTAXIS PROTEIN TLPQ"/>
    <property type="match status" value="1"/>
</dbReference>
<dbReference type="SUPFAM" id="SSF58104">
    <property type="entry name" value="Methyl-accepting chemotaxis protein (MCP) signaling domain"/>
    <property type="match status" value="1"/>
</dbReference>
<comment type="caution">
    <text evidence="13">The sequence shown here is derived from an EMBL/GenBank/DDBJ whole genome shotgun (WGS) entry which is preliminary data.</text>
</comment>
<dbReference type="Proteomes" id="UP001623008">
    <property type="component" value="Unassembled WGS sequence"/>
</dbReference>
<keyword evidence="3" id="KW-0488">Methylation</keyword>
<comment type="similarity">
    <text evidence="9">Belongs to the methyl-accepting chemotaxis (MCP) protein family.</text>
</comment>
<evidence type="ECO:0000256" key="7">
    <source>
        <dbReference type="ARBA" id="ARBA00023136"/>
    </source>
</evidence>
<gene>
    <name evidence="13" type="ORF">ACJEBJ_27170</name>
</gene>
<keyword evidence="8 10" id="KW-0807">Transducer</keyword>
<dbReference type="Gene3D" id="1.10.287.950">
    <property type="entry name" value="Methyl-accepting chemotaxis protein"/>
    <property type="match status" value="1"/>
</dbReference>
<evidence type="ECO:0000256" key="5">
    <source>
        <dbReference type="ARBA" id="ARBA00022692"/>
    </source>
</evidence>
<accession>A0ABW8R9G0</accession>
<dbReference type="Pfam" id="PF00015">
    <property type="entry name" value="MCPsignal"/>
    <property type="match status" value="1"/>
</dbReference>
<evidence type="ECO:0000313" key="13">
    <source>
        <dbReference type="EMBL" id="MFK9007810.1"/>
    </source>
</evidence>
<dbReference type="EMBL" id="JBJHQF010000069">
    <property type="protein sequence ID" value="MFK9007810.1"/>
    <property type="molecule type" value="Genomic_DNA"/>
</dbReference>
<evidence type="ECO:0000256" key="2">
    <source>
        <dbReference type="ARBA" id="ARBA00022475"/>
    </source>
</evidence>
<dbReference type="InterPro" id="IPR004089">
    <property type="entry name" value="MCPsignal_dom"/>
</dbReference>
<evidence type="ECO:0000256" key="1">
    <source>
        <dbReference type="ARBA" id="ARBA00004236"/>
    </source>
</evidence>
<dbReference type="PANTHER" id="PTHR32089">
    <property type="entry name" value="METHYL-ACCEPTING CHEMOTAXIS PROTEIN MCPB"/>
    <property type="match status" value="1"/>
</dbReference>
<feature type="domain" description="Methyl-accepting transducer" evidence="12">
    <location>
        <begin position="112"/>
        <end position="348"/>
    </location>
</feature>
<proteinExistence type="inferred from homology"/>
<dbReference type="SMART" id="SM00283">
    <property type="entry name" value="MA"/>
    <property type="match status" value="1"/>
</dbReference>
<feature type="transmembrane region" description="Helical" evidence="11">
    <location>
        <begin position="55"/>
        <end position="83"/>
    </location>
</feature>
<comment type="subcellular location">
    <subcellularLocation>
        <location evidence="1">Cell membrane</location>
    </subcellularLocation>
</comment>
<sequence length="560" mass="60435">MDNGPIVAFNAGTIMTSSGVTTMAGDGSLMGAAVPPQPVVRGLPGWLTPFLQSTALVLVLLGLAFASLPLYLCLPLALLVIWLPRLKSRTPVTASSEGVDAIGELTRDLSYTTSHNALSAAGVAYSVKQLAARLQSQLSAAKQIVSSAEVMIGTEKITSQLSREALGAASQAHRRSTEGREVLAQSITRMHQLSQRANASRELIEALSQRSEEIQRVTLVIQSIASQTNLLALNAAIEAARAGEHGRGFAVVADEVRGLAGRTATATDEVGVMVADIQQRTAQVVEQIRQLSADLHTGVEQVEHAGEQLENIASLAADVEGQVNEIAQGTDTNRTQLDSLFHAVEQMRSDLAVSDQQTRQLADAAVQMEGQAETISERLAEVGLDDYHQRIYDLAREGASRIAAQFEADVQQNRISLDDLFDRSYTPIANTSPSKYHTRFDGYTDQVLPAIQEALLPRHEGLVFAIACTPQGYVPTHNKAFSHALTGDAQVDAVQNRTKRKFEDRTGIRCGSHQQAVLLQTYTRDTGELMHDLSVPIMVKGRHWGGLRLGYKPEVAKGGR</sequence>
<evidence type="ECO:0000256" key="9">
    <source>
        <dbReference type="ARBA" id="ARBA00029447"/>
    </source>
</evidence>
<keyword evidence="7 11" id="KW-0472">Membrane</keyword>
<evidence type="ECO:0000313" key="14">
    <source>
        <dbReference type="Proteomes" id="UP001623008"/>
    </source>
</evidence>
<keyword evidence="5 11" id="KW-0812">Transmembrane</keyword>
<evidence type="ECO:0000256" key="4">
    <source>
        <dbReference type="ARBA" id="ARBA00022500"/>
    </source>
</evidence>
<keyword evidence="14" id="KW-1185">Reference proteome</keyword>
<evidence type="ECO:0000256" key="11">
    <source>
        <dbReference type="SAM" id="Phobius"/>
    </source>
</evidence>
<protein>
    <submittedName>
        <fullName evidence="13">Methyl-accepting chemotaxis protein</fullName>
    </submittedName>
</protein>
<keyword evidence="4" id="KW-0145">Chemotaxis</keyword>
<evidence type="ECO:0000259" key="12">
    <source>
        <dbReference type="PROSITE" id="PS50111"/>
    </source>
</evidence>